<dbReference type="InterPro" id="IPR025323">
    <property type="entry name" value="DUF4229"/>
</dbReference>
<evidence type="ECO:0000313" key="4">
    <source>
        <dbReference type="Proteomes" id="UP001430172"/>
    </source>
</evidence>
<feature type="transmembrane region" description="Helical" evidence="2">
    <location>
        <begin position="33"/>
        <end position="52"/>
    </location>
</feature>
<organism evidence="3 4">
    <name type="scientific">Phycicoccus sonneratiae</name>
    <dbReference type="NCBI Taxonomy" id="2807628"/>
    <lineage>
        <taxon>Bacteria</taxon>
        <taxon>Bacillati</taxon>
        <taxon>Actinomycetota</taxon>
        <taxon>Actinomycetes</taxon>
        <taxon>Micrococcales</taxon>
        <taxon>Intrasporangiaceae</taxon>
        <taxon>Phycicoccus</taxon>
    </lineage>
</organism>
<dbReference type="Proteomes" id="UP001430172">
    <property type="component" value="Unassembled WGS sequence"/>
</dbReference>
<keyword evidence="2" id="KW-0472">Membrane</keyword>
<feature type="compositionally biased region" description="Basic and acidic residues" evidence="1">
    <location>
        <begin position="74"/>
        <end position="83"/>
    </location>
</feature>
<feature type="region of interest" description="Disordered" evidence="1">
    <location>
        <begin position="74"/>
        <end position="129"/>
    </location>
</feature>
<gene>
    <name evidence="3" type="ORF">JQN70_05925</name>
</gene>
<protein>
    <submittedName>
        <fullName evidence="3">DUF4229 domain-containing protein</fullName>
    </submittedName>
</protein>
<reference evidence="3" key="1">
    <citation type="submission" date="2021-02" db="EMBL/GenBank/DDBJ databases">
        <title>Phycicoccus sp. MQZ13P-5T, whole genome shotgun sequence.</title>
        <authorList>
            <person name="Tuo L."/>
        </authorList>
    </citation>
    <scope>NUCLEOTIDE SEQUENCE</scope>
    <source>
        <strain evidence="3">MQZ13P-5</strain>
    </source>
</reference>
<feature type="compositionally biased region" description="Low complexity" evidence="1">
    <location>
        <begin position="102"/>
        <end position="122"/>
    </location>
</feature>
<accession>A0ABS2CJ68</accession>
<keyword evidence="2" id="KW-0812">Transmembrane</keyword>
<feature type="transmembrane region" description="Helical" evidence="2">
    <location>
        <begin position="9"/>
        <end position="27"/>
    </location>
</feature>
<name>A0ABS2CJ68_9MICO</name>
<evidence type="ECO:0000256" key="2">
    <source>
        <dbReference type="SAM" id="Phobius"/>
    </source>
</evidence>
<proteinExistence type="predicted"/>
<keyword evidence="2" id="KW-1133">Transmembrane helix</keyword>
<dbReference type="RefSeq" id="WP_204130406.1">
    <property type="nucleotide sequence ID" value="NZ_JAFDVD010000007.1"/>
</dbReference>
<evidence type="ECO:0000313" key="3">
    <source>
        <dbReference type="EMBL" id="MBM6399914.1"/>
    </source>
</evidence>
<comment type="caution">
    <text evidence="3">The sequence shown here is derived from an EMBL/GenBank/DDBJ whole genome shotgun (WGS) entry which is preliminary data.</text>
</comment>
<sequence length="129" mass="13661">MNAVLRYSVLRLMIFLGCLLVLWLVGLRDEEDYVLLVVLAALASMVISYVALRRFREAYSDQLARTVERRAAARRERAGHPVGDEEAEDAEVGSGSGGSLPASRAEGAAASGSGGAAASASSGEDDDFR</sequence>
<evidence type="ECO:0000256" key="1">
    <source>
        <dbReference type="SAM" id="MobiDB-lite"/>
    </source>
</evidence>
<keyword evidence="4" id="KW-1185">Reference proteome</keyword>
<dbReference type="EMBL" id="JAFDVD010000007">
    <property type="protein sequence ID" value="MBM6399914.1"/>
    <property type="molecule type" value="Genomic_DNA"/>
</dbReference>
<dbReference type="Pfam" id="PF14012">
    <property type="entry name" value="DUF4229"/>
    <property type="match status" value="1"/>
</dbReference>